<dbReference type="InterPro" id="IPR002078">
    <property type="entry name" value="Sigma_54_int"/>
</dbReference>
<dbReference type="InterPro" id="IPR003593">
    <property type="entry name" value="AAA+_ATPase"/>
</dbReference>
<dbReference type="InterPro" id="IPR025944">
    <property type="entry name" value="Sigma_54_int_dom_CS"/>
</dbReference>
<dbReference type="SUPFAM" id="SSF46689">
    <property type="entry name" value="Homeodomain-like"/>
    <property type="match status" value="1"/>
</dbReference>
<dbReference type="Gene3D" id="3.40.50.300">
    <property type="entry name" value="P-loop containing nucleotide triphosphate hydrolases"/>
    <property type="match status" value="1"/>
</dbReference>
<dbReference type="RefSeq" id="WP_011828556.1">
    <property type="nucleotide sequence ID" value="NC_008825.1"/>
</dbReference>
<dbReference type="HOGENOM" id="CLU_000445_8_12_4"/>
<keyword evidence="1" id="KW-0547">Nucleotide-binding</keyword>
<dbReference type="FunFam" id="3.40.50.300:FF:000006">
    <property type="entry name" value="DNA-binding transcriptional regulator NtrC"/>
    <property type="match status" value="1"/>
</dbReference>
<dbReference type="Proteomes" id="UP000000366">
    <property type="component" value="Chromosome"/>
</dbReference>
<dbReference type="PANTHER" id="PTHR32071:SF81">
    <property type="entry name" value="PROPIONATE CATABOLISM OPERON REGULATORY PROTEIN"/>
    <property type="match status" value="1"/>
</dbReference>
<dbReference type="InterPro" id="IPR002197">
    <property type="entry name" value="HTH_Fis"/>
</dbReference>
<feature type="region of interest" description="Disordered" evidence="6">
    <location>
        <begin position="1"/>
        <end position="28"/>
    </location>
</feature>
<evidence type="ECO:0000256" key="1">
    <source>
        <dbReference type="ARBA" id="ARBA00022741"/>
    </source>
</evidence>
<dbReference type="PANTHER" id="PTHR32071">
    <property type="entry name" value="TRANSCRIPTIONAL REGULATORY PROTEIN"/>
    <property type="match status" value="1"/>
</dbReference>
<dbReference type="KEGG" id="mpt:Mpe_A0956"/>
<accession>A2SEC9</accession>
<dbReference type="eggNOG" id="COG3284">
    <property type="taxonomic scope" value="Bacteria"/>
</dbReference>
<dbReference type="InterPro" id="IPR003018">
    <property type="entry name" value="GAF"/>
</dbReference>
<dbReference type="GO" id="GO:0006355">
    <property type="term" value="P:regulation of DNA-templated transcription"/>
    <property type="evidence" value="ECO:0007669"/>
    <property type="project" value="InterPro"/>
</dbReference>
<keyword evidence="2" id="KW-0067">ATP-binding</keyword>
<dbReference type="GO" id="GO:0043565">
    <property type="term" value="F:sequence-specific DNA binding"/>
    <property type="evidence" value="ECO:0007669"/>
    <property type="project" value="InterPro"/>
</dbReference>
<dbReference type="GO" id="GO:0005524">
    <property type="term" value="F:ATP binding"/>
    <property type="evidence" value="ECO:0007669"/>
    <property type="project" value="UniProtKB-KW"/>
</dbReference>
<evidence type="ECO:0000313" key="8">
    <source>
        <dbReference type="EMBL" id="ABM93918.1"/>
    </source>
</evidence>
<dbReference type="InterPro" id="IPR029016">
    <property type="entry name" value="GAF-like_dom_sf"/>
</dbReference>
<keyword evidence="9" id="KW-1185">Reference proteome</keyword>
<dbReference type="Gene3D" id="3.30.450.40">
    <property type="match status" value="1"/>
</dbReference>
<dbReference type="SUPFAM" id="SSF52540">
    <property type="entry name" value="P-loop containing nucleoside triphosphate hydrolases"/>
    <property type="match status" value="1"/>
</dbReference>
<evidence type="ECO:0000256" key="3">
    <source>
        <dbReference type="ARBA" id="ARBA00023015"/>
    </source>
</evidence>
<feature type="domain" description="Sigma-54 factor interaction" evidence="7">
    <location>
        <begin position="360"/>
        <end position="589"/>
    </location>
</feature>
<dbReference type="AlphaFoldDB" id="A2SEC9"/>
<dbReference type="InterPro" id="IPR058031">
    <property type="entry name" value="AAA_lid_NorR"/>
</dbReference>
<dbReference type="PROSITE" id="PS50045">
    <property type="entry name" value="SIGMA54_INTERACT_4"/>
    <property type="match status" value="1"/>
</dbReference>
<evidence type="ECO:0000256" key="5">
    <source>
        <dbReference type="ARBA" id="ARBA00023163"/>
    </source>
</evidence>
<dbReference type="InterPro" id="IPR025662">
    <property type="entry name" value="Sigma_54_int_dom_ATP-bd_1"/>
</dbReference>
<dbReference type="Pfam" id="PF25601">
    <property type="entry name" value="AAA_lid_14"/>
    <property type="match status" value="1"/>
</dbReference>
<dbReference type="Pfam" id="PF01590">
    <property type="entry name" value="GAF"/>
    <property type="match status" value="1"/>
</dbReference>
<evidence type="ECO:0000259" key="7">
    <source>
        <dbReference type="PROSITE" id="PS50045"/>
    </source>
</evidence>
<name>A2SEC9_METPP</name>
<keyword evidence="4" id="KW-0238">DNA-binding</keyword>
<proteinExistence type="predicted"/>
<dbReference type="InterPro" id="IPR009057">
    <property type="entry name" value="Homeodomain-like_sf"/>
</dbReference>
<protein>
    <submittedName>
        <fullName evidence="8">Transcriptional regulatory protein</fullName>
    </submittedName>
</protein>
<organism evidence="8 9">
    <name type="scientific">Methylibium petroleiphilum (strain ATCC BAA-1232 / LMG 22953 / PM1)</name>
    <dbReference type="NCBI Taxonomy" id="420662"/>
    <lineage>
        <taxon>Bacteria</taxon>
        <taxon>Pseudomonadati</taxon>
        <taxon>Pseudomonadota</taxon>
        <taxon>Betaproteobacteria</taxon>
        <taxon>Burkholderiales</taxon>
        <taxon>Sphaerotilaceae</taxon>
        <taxon>Methylibium</taxon>
    </lineage>
</organism>
<dbReference type="Gene3D" id="1.10.10.60">
    <property type="entry name" value="Homeodomain-like"/>
    <property type="match status" value="1"/>
</dbReference>
<evidence type="ECO:0000256" key="6">
    <source>
        <dbReference type="SAM" id="MobiDB-lite"/>
    </source>
</evidence>
<dbReference type="Pfam" id="PF02954">
    <property type="entry name" value="HTH_8"/>
    <property type="match status" value="1"/>
</dbReference>
<keyword evidence="5" id="KW-0804">Transcription</keyword>
<sequence length="678" mass="73196">MVNSHFPKPVTTPPLSIGPQGEFEPQGVRETTQAWEQFVSGQSLVQSAVPKHVLSSWQRSRRFGVEPGSRKAPLAIRGDDELEQLRLRNRDLVWAAQGIFMSSAHLLAKSGSIMLLTDATGIVLESSGDARTLDAAQDIHLTHGGNWNESVVGTNGIGTALATGRPIQVHAAQHFCEGIKSWTCAAAPVYLSGTDQLLGVIDISGPPATFQLNNLALAVACARQIESVLAERTSREHNVLLEACLNHPGRAGAAAMVVIDRNARIVHSSGCLTPDLAVRLADGLKGRQISAWNNRLPDGLLGEWMNPVRLDGSAIGALLIVPKRSIGRILQRPEGDLPQLPAPAAPTLAAAPAPECLPGVVGASSVFRGAIERTKLLGRRRVSVLIQGETGAGKELFARALHEEERKGGSFVAFNCGATTKELIGSELFGHVRGAFTGATSEGRAGRFELAHGGTLCLDEVGELPLDLQPVLLRALEEGVVYRLGDTTPRPVDVRLVAMTNRDLLQEVEAGRFRRDLFHRIGVTRIQVPALRERDGDVDLLVDHFVRTLSVRHGVASREIGPDVRQLLRAYAWPGNVRELRNVIESLLLTSDDEVVRREELPAELLATLDGAKAPALDADLTSLEATERLTILQAIQRVHGNLALAARVLGISRSTLYRKVERYQLDDVVKASNDGEN</sequence>
<dbReference type="EMBL" id="CP000555">
    <property type="protein sequence ID" value="ABM93918.1"/>
    <property type="molecule type" value="Genomic_DNA"/>
</dbReference>
<dbReference type="InterPro" id="IPR027417">
    <property type="entry name" value="P-loop_NTPase"/>
</dbReference>
<dbReference type="CDD" id="cd00009">
    <property type="entry name" value="AAA"/>
    <property type="match status" value="1"/>
</dbReference>
<evidence type="ECO:0000256" key="2">
    <source>
        <dbReference type="ARBA" id="ARBA00022840"/>
    </source>
</evidence>
<evidence type="ECO:0000313" key="9">
    <source>
        <dbReference type="Proteomes" id="UP000000366"/>
    </source>
</evidence>
<dbReference type="PROSITE" id="PS00688">
    <property type="entry name" value="SIGMA54_INTERACT_3"/>
    <property type="match status" value="1"/>
</dbReference>
<dbReference type="Gene3D" id="1.10.8.60">
    <property type="match status" value="1"/>
</dbReference>
<dbReference type="PROSITE" id="PS00675">
    <property type="entry name" value="SIGMA54_INTERACT_1"/>
    <property type="match status" value="1"/>
</dbReference>
<dbReference type="STRING" id="420662.Mpe_A0956"/>
<dbReference type="SMART" id="SM00382">
    <property type="entry name" value="AAA"/>
    <property type="match status" value="1"/>
</dbReference>
<evidence type="ECO:0000256" key="4">
    <source>
        <dbReference type="ARBA" id="ARBA00023125"/>
    </source>
</evidence>
<gene>
    <name evidence="8" type="ordered locus">Mpe_A0956</name>
</gene>
<keyword evidence="3" id="KW-0805">Transcription regulation</keyword>
<dbReference type="Pfam" id="PF00158">
    <property type="entry name" value="Sigma54_activat"/>
    <property type="match status" value="1"/>
</dbReference>
<dbReference type="PRINTS" id="PR01590">
    <property type="entry name" value="HTHFIS"/>
</dbReference>
<reference evidence="8 9" key="1">
    <citation type="journal article" date="2007" name="J. Bacteriol.">
        <title>Whole-genome analysis of the methyl tert-butyl ether-degrading beta-proteobacterium Methylibium petroleiphilum PM1.</title>
        <authorList>
            <person name="Kane S.R."/>
            <person name="Chakicherla A.Y."/>
            <person name="Chain P.S.G."/>
            <person name="Schmidt R."/>
            <person name="Shin M.W."/>
            <person name="Legler T.C."/>
            <person name="Scow K.M."/>
            <person name="Larimer F.W."/>
            <person name="Lucas S.M."/>
            <person name="Richardson P.M."/>
            <person name="Hristova K.R."/>
        </authorList>
    </citation>
    <scope>NUCLEOTIDE SEQUENCE [LARGE SCALE GENOMIC DNA]</scope>
    <source>
        <strain evidence="9">ATCC BAA-1232 / LMG 22953 / PM1</strain>
    </source>
</reference>